<reference evidence="8 10" key="2">
    <citation type="submission" date="2016-08" db="EMBL/GenBank/DDBJ databases">
        <authorList>
            <person name="Varghese N."/>
            <person name="Submissions Spin"/>
        </authorList>
    </citation>
    <scope>NUCLEOTIDE SEQUENCE [LARGE SCALE GENOMIC DNA]</scope>
    <source>
        <strain evidence="8 10">HL-109</strain>
    </source>
</reference>
<evidence type="ECO:0000256" key="6">
    <source>
        <dbReference type="HAMAP-Rule" id="MF_00074"/>
    </source>
</evidence>
<dbReference type="OrthoDB" id="9808773at2"/>
<comment type="catalytic activity">
    <reaction evidence="6">
        <text>guanosine(527) in 16S rRNA + S-adenosyl-L-methionine = N(7)-methylguanosine(527) in 16S rRNA + S-adenosyl-L-homocysteine</text>
        <dbReference type="Rhea" id="RHEA:42732"/>
        <dbReference type="Rhea" id="RHEA-COMP:10209"/>
        <dbReference type="Rhea" id="RHEA-COMP:10210"/>
        <dbReference type="ChEBI" id="CHEBI:57856"/>
        <dbReference type="ChEBI" id="CHEBI:59789"/>
        <dbReference type="ChEBI" id="CHEBI:74269"/>
        <dbReference type="ChEBI" id="CHEBI:74480"/>
        <dbReference type="EC" id="2.1.1.170"/>
    </reaction>
</comment>
<dbReference type="EMBL" id="LJSX01000018">
    <property type="protein sequence ID" value="KPQ10168.1"/>
    <property type="molecule type" value="Genomic_DNA"/>
</dbReference>
<dbReference type="Gene3D" id="3.40.50.150">
    <property type="entry name" value="Vaccinia Virus protein VP39"/>
    <property type="match status" value="1"/>
</dbReference>
<dbReference type="Proteomes" id="UP000050497">
    <property type="component" value="Unassembled WGS sequence"/>
</dbReference>
<dbReference type="Pfam" id="PF02527">
    <property type="entry name" value="GidB"/>
    <property type="match status" value="1"/>
</dbReference>
<feature type="binding site" evidence="6">
    <location>
        <position position="153"/>
    </location>
    <ligand>
        <name>S-adenosyl-L-methionine</name>
        <dbReference type="ChEBI" id="CHEBI:59789"/>
    </ligand>
</feature>
<dbReference type="GO" id="GO:0070043">
    <property type="term" value="F:rRNA (guanine-N7-)-methyltransferase activity"/>
    <property type="evidence" value="ECO:0007669"/>
    <property type="project" value="UniProtKB-UniRule"/>
</dbReference>
<feature type="binding site" evidence="6">
    <location>
        <position position="77"/>
    </location>
    <ligand>
        <name>S-adenosyl-L-methionine</name>
        <dbReference type="ChEBI" id="CHEBI:59789"/>
    </ligand>
</feature>
<dbReference type="AlphaFoldDB" id="A0A0P7Y1G2"/>
<keyword evidence="3 6" id="KW-0489">Methyltransferase</keyword>
<comment type="subcellular location">
    <subcellularLocation>
        <location evidence="6">Cytoplasm</location>
    </subcellularLocation>
</comment>
<dbReference type="EC" id="2.1.1.170" evidence="6"/>
<keyword evidence="10" id="KW-1185">Reference proteome</keyword>
<reference evidence="7 9" key="1">
    <citation type="submission" date="2015-09" db="EMBL/GenBank/DDBJ databases">
        <title>Identification and resolution of microdiversity through metagenomic sequencing of parallel consortia.</title>
        <authorList>
            <person name="Nelson W.C."/>
            <person name="Romine M.F."/>
            <person name="Lindemann S.R."/>
        </authorList>
    </citation>
    <scope>NUCLEOTIDE SEQUENCE [LARGE SCALE GENOMIC DNA]</scope>
    <source>
        <strain evidence="7">HL-109</strain>
    </source>
</reference>
<dbReference type="Proteomes" id="UP000182800">
    <property type="component" value="Unassembled WGS sequence"/>
</dbReference>
<proteinExistence type="inferred from homology"/>
<dbReference type="SUPFAM" id="SSF53335">
    <property type="entry name" value="S-adenosyl-L-methionine-dependent methyltransferases"/>
    <property type="match status" value="1"/>
</dbReference>
<feature type="binding site" evidence="6">
    <location>
        <begin position="136"/>
        <end position="137"/>
    </location>
    <ligand>
        <name>S-adenosyl-L-methionine</name>
        <dbReference type="ChEBI" id="CHEBI:59789"/>
    </ligand>
</feature>
<keyword evidence="2 6" id="KW-0698">rRNA processing</keyword>
<evidence type="ECO:0000256" key="4">
    <source>
        <dbReference type="ARBA" id="ARBA00022679"/>
    </source>
</evidence>
<comment type="caution">
    <text evidence="7">The sequence shown here is derived from an EMBL/GenBank/DDBJ whole genome shotgun (WGS) entry which is preliminary data.</text>
</comment>
<organism evidence="7 9">
    <name type="scientific">Saliniramus fredricksonii</name>
    <dbReference type="NCBI Taxonomy" id="1653334"/>
    <lineage>
        <taxon>Bacteria</taxon>
        <taxon>Pseudomonadati</taxon>
        <taxon>Pseudomonadota</taxon>
        <taxon>Alphaproteobacteria</taxon>
        <taxon>Hyphomicrobiales</taxon>
        <taxon>Salinarimonadaceae</taxon>
        <taxon>Saliniramus</taxon>
    </lineage>
</organism>
<protein>
    <recommendedName>
        <fullName evidence="6">Ribosomal RNA small subunit methyltransferase G</fullName>
        <ecNumber evidence="6">2.1.1.170</ecNumber>
    </recommendedName>
    <alternativeName>
        <fullName evidence="6">16S rRNA 7-methylguanosine methyltransferase</fullName>
        <shortName evidence="6">16S rRNA m7G methyltransferase</shortName>
    </alternativeName>
</protein>
<dbReference type="GO" id="GO:0005829">
    <property type="term" value="C:cytosol"/>
    <property type="evidence" value="ECO:0007669"/>
    <property type="project" value="TreeGrafter"/>
</dbReference>
<dbReference type="HAMAP" id="MF_00074">
    <property type="entry name" value="16SrRNA_methyltr_G"/>
    <property type="match status" value="1"/>
</dbReference>
<evidence type="ECO:0000313" key="8">
    <source>
        <dbReference type="EMBL" id="SCC79228.1"/>
    </source>
</evidence>
<dbReference type="PANTHER" id="PTHR31760">
    <property type="entry name" value="S-ADENOSYL-L-METHIONINE-DEPENDENT METHYLTRANSFERASES SUPERFAMILY PROTEIN"/>
    <property type="match status" value="1"/>
</dbReference>
<evidence type="ECO:0000313" key="10">
    <source>
        <dbReference type="Proteomes" id="UP000182800"/>
    </source>
</evidence>
<evidence type="ECO:0000313" key="7">
    <source>
        <dbReference type="EMBL" id="KPQ10168.1"/>
    </source>
</evidence>
<keyword evidence="1 6" id="KW-0963">Cytoplasm</keyword>
<evidence type="ECO:0000256" key="2">
    <source>
        <dbReference type="ARBA" id="ARBA00022552"/>
    </source>
</evidence>
<evidence type="ECO:0000256" key="3">
    <source>
        <dbReference type="ARBA" id="ARBA00022603"/>
    </source>
</evidence>
<dbReference type="PIRSF" id="PIRSF003078">
    <property type="entry name" value="GidB"/>
    <property type="match status" value="1"/>
</dbReference>
<dbReference type="PATRIC" id="fig|1653334.4.peg.387"/>
<evidence type="ECO:0000256" key="5">
    <source>
        <dbReference type="ARBA" id="ARBA00022691"/>
    </source>
</evidence>
<dbReference type="PANTHER" id="PTHR31760:SF0">
    <property type="entry name" value="S-ADENOSYL-L-METHIONINE-DEPENDENT METHYLTRANSFERASES SUPERFAMILY PROTEIN"/>
    <property type="match status" value="1"/>
</dbReference>
<keyword evidence="4 6" id="KW-0808">Transferase</keyword>
<dbReference type="STRING" id="1653334.GA0071312_0754"/>
<dbReference type="NCBIfam" id="TIGR00138">
    <property type="entry name" value="rsmG_gidB"/>
    <property type="match status" value="1"/>
</dbReference>
<accession>A0A0P7Y1G2</accession>
<dbReference type="InterPro" id="IPR003682">
    <property type="entry name" value="rRNA_ssu_MeTfrase_G"/>
</dbReference>
<dbReference type="InterPro" id="IPR029063">
    <property type="entry name" value="SAM-dependent_MTases_sf"/>
</dbReference>
<evidence type="ECO:0000256" key="1">
    <source>
        <dbReference type="ARBA" id="ARBA00022490"/>
    </source>
</evidence>
<comment type="caution">
    <text evidence="6">Lacks conserved residue(s) required for the propagation of feature annotation.</text>
</comment>
<dbReference type="RefSeq" id="WP_074443661.1">
    <property type="nucleotide sequence ID" value="NZ_FMBM01000001.1"/>
</dbReference>
<comment type="function">
    <text evidence="6">Specifically methylates the N7 position of guanine in position 527 of 16S rRNA.</text>
</comment>
<keyword evidence="5 6" id="KW-0949">S-adenosyl-L-methionine</keyword>
<comment type="similarity">
    <text evidence="6">Belongs to the methyltransferase superfamily. RNA methyltransferase RsmG family.</text>
</comment>
<dbReference type="CDD" id="cd02440">
    <property type="entry name" value="AdoMet_MTases"/>
    <property type="match status" value="1"/>
</dbReference>
<sequence>MSRSEGAIPSVPDSIARAVSRETLDDLTTLVSELQSWQNAKNLVGGKTLDDVWTRHIADSMQLRALAPEARRWLDLGSGAGLPGLVIAIMLKHASPASGDSPCVVHCVESNARKCAFIRHVARLTGAPVRVHNARIEDVIAGFAGAVDVVTARALAPLPKLLEWASPLLKTGVMGLFPKGDRAEIELTESSRYWRFNNEILPSISDSRGRILRITELSPA</sequence>
<evidence type="ECO:0000313" key="9">
    <source>
        <dbReference type="Proteomes" id="UP000050497"/>
    </source>
</evidence>
<feature type="binding site" evidence="6">
    <location>
        <position position="82"/>
    </location>
    <ligand>
        <name>S-adenosyl-L-methionine</name>
        <dbReference type="ChEBI" id="CHEBI:59789"/>
    </ligand>
</feature>
<name>A0A0P7Y1G2_9HYPH</name>
<gene>
    <name evidence="7" type="primary">gidB</name>
    <name evidence="6" type="synonym">rsmG</name>
    <name evidence="8" type="ORF">GA0071312_0754</name>
    <name evidence="7" type="ORF">HLUCCO17_12045</name>
</gene>
<dbReference type="EMBL" id="FMBM01000001">
    <property type="protein sequence ID" value="SCC79228.1"/>
    <property type="molecule type" value="Genomic_DNA"/>
</dbReference>